<keyword evidence="3" id="KW-1185">Reference proteome</keyword>
<reference evidence="2" key="1">
    <citation type="submission" date="2023-02" db="EMBL/GenBank/DDBJ databases">
        <authorList>
            <person name="Palmer J.M."/>
        </authorList>
    </citation>
    <scope>NUCLEOTIDE SEQUENCE</scope>
    <source>
        <strain evidence="2">FW57</strain>
    </source>
</reference>
<protein>
    <recommendedName>
        <fullName evidence="4">Methyltransferase</fullName>
    </recommendedName>
</protein>
<name>A0AAD4EVZ7_9PEZI</name>
<comment type="similarity">
    <text evidence="1">Belongs to the methyltransferase superfamily. LaeA methyltransferase family.</text>
</comment>
<dbReference type="InterPro" id="IPR029063">
    <property type="entry name" value="SAM-dependent_MTases_sf"/>
</dbReference>
<comment type="caution">
    <text evidence="2">The sequence shown here is derived from an EMBL/GenBank/DDBJ whole genome shotgun (WGS) entry which is preliminary data.</text>
</comment>
<accession>A0AAD4EVZ7</accession>
<organism evidence="2 3">
    <name type="scientific">Staphylotrichum longicolle</name>
    <dbReference type="NCBI Taxonomy" id="669026"/>
    <lineage>
        <taxon>Eukaryota</taxon>
        <taxon>Fungi</taxon>
        <taxon>Dikarya</taxon>
        <taxon>Ascomycota</taxon>
        <taxon>Pezizomycotina</taxon>
        <taxon>Sordariomycetes</taxon>
        <taxon>Sordariomycetidae</taxon>
        <taxon>Sordariales</taxon>
        <taxon>Chaetomiaceae</taxon>
        <taxon>Staphylotrichum</taxon>
    </lineage>
</organism>
<proteinExistence type="inferred from homology"/>
<dbReference type="PANTHER" id="PTHR43591:SF14">
    <property type="entry name" value="METHYLTRANSFERASE"/>
    <property type="match status" value="1"/>
</dbReference>
<dbReference type="Pfam" id="PF13489">
    <property type="entry name" value="Methyltransf_23"/>
    <property type="match status" value="1"/>
</dbReference>
<dbReference type="CDD" id="cd02440">
    <property type="entry name" value="AdoMet_MTases"/>
    <property type="match status" value="1"/>
</dbReference>
<dbReference type="AlphaFoldDB" id="A0AAD4EVZ7"/>
<evidence type="ECO:0000256" key="1">
    <source>
        <dbReference type="ARBA" id="ARBA00038158"/>
    </source>
</evidence>
<dbReference type="GO" id="GO:0008168">
    <property type="term" value="F:methyltransferase activity"/>
    <property type="evidence" value="ECO:0007669"/>
    <property type="project" value="TreeGrafter"/>
</dbReference>
<dbReference type="PANTHER" id="PTHR43591">
    <property type="entry name" value="METHYLTRANSFERASE"/>
    <property type="match status" value="1"/>
</dbReference>
<dbReference type="EMBL" id="JAHCVI010000002">
    <property type="protein sequence ID" value="KAG7288643.1"/>
    <property type="molecule type" value="Genomic_DNA"/>
</dbReference>
<gene>
    <name evidence="2" type="ORF">NEMBOFW57_004997</name>
</gene>
<dbReference type="Proteomes" id="UP001197093">
    <property type="component" value="Unassembled WGS sequence"/>
</dbReference>
<dbReference type="Gene3D" id="3.40.50.150">
    <property type="entry name" value="Vaccinia Virus protein VP39"/>
    <property type="match status" value="1"/>
</dbReference>
<evidence type="ECO:0008006" key="4">
    <source>
        <dbReference type="Google" id="ProtNLM"/>
    </source>
</evidence>
<evidence type="ECO:0000313" key="3">
    <source>
        <dbReference type="Proteomes" id="UP001197093"/>
    </source>
</evidence>
<evidence type="ECO:0000313" key="2">
    <source>
        <dbReference type="EMBL" id="KAG7288643.1"/>
    </source>
</evidence>
<sequence>MSFRSADRALDNYQFTFESFLDDSVRIEPDSGTHDVYDTESLSDSIAKFQEQFGRTYHSYRAGSYHFPNDATENERIEEQYEIIKMVMDGRLHLSPFSRAHPPRKVLDIATGTGTWAIEMGDKYPEAEIIGTDLSPIQPAFVPPNVRFFIEDSDYPAEFDFIHTRVTAGCWSDMKGQIIQRAFDHLQPGGWLECQEVPALIACDDGTMADDYGWLRWARDFVAVSELADRQSAVGPLIKEWMLEVGFVDVHETVFKIPLNGWPKEVRLKHVGMMWQRNLLEGVSGFSLGMFNRFLGKSVEEIEFSLVDVRKSLFDRNVHAYHRLFVVCGRKPEAS</sequence>
<dbReference type="SUPFAM" id="SSF53335">
    <property type="entry name" value="S-adenosyl-L-methionine-dependent methyltransferases"/>
    <property type="match status" value="1"/>
</dbReference>